<feature type="binding site" evidence="12">
    <location>
        <position position="370"/>
    </location>
    <ligand>
        <name>pyridoxal 5'-phosphate</name>
        <dbReference type="ChEBI" id="CHEBI:597326"/>
    </ligand>
</feature>
<evidence type="ECO:0000256" key="11">
    <source>
        <dbReference type="ARBA" id="ARBA00074972"/>
    </source>
</evidence>
<comment type="caution">
    <text evidence="17">The sequence shown here is derived from an EMBL/GenBank/DDBJ whole genome shotgun (WGS) entry which is preliminary data.</text>
</comment>
<dbReference type="Proteomes" id="UP000050317">
    <property type="component" value="Unassembled WGS sequence"/>
</dbReference>
<feature type="modified residue" description="N6-(pyridoxal phosphate)lysine" evidence="12 13">
    <location>
        <position position="60"/>
    </location>
</feature>
<comment type="pathway">
    <text evidence="8 12 14">Amino-acid biosynthesis; L-lysine biosynthesis via DAP pathway; L-lysine from DL-2,6-diaminopimelate: step 1/1.</text>
</comment>
<evidence type="ECO:0000256" key="6">
    <source>
        <dbReference type="ARBA" id="ARBA00023239"/>
    </source>
</evidence>
<organism evidence="17 18">
    <name type="scientific">Pseudomonas syringae pv. viburni</name>
    <dbReference type="NCBI Taxonomy" id="251703"/>
    <lineage>
        <taxon>Bacteria</taxon>
        <taxon>Pseudomonadati</taxon>
        <taxon>Pseudomonadota</taxon>
        <taxon>Gammaproteobacteria</taxon>
        <taxon>Pseudomonadales</taxon>
        <taxon>Pseudomonadaceae</taxon>
        <taxon>Pseudomonas</taxon>
    </lineage>
</organism>
<dbReference type="SUPFAM" id="SSF51419">
    <property type="entry name" value="PLP-binding barrel"/>
    <property type="match status" value="1"/>
</dbReference>
<evidence type="ECO:0000256" key="8">
    <source>
        <dbReference type="ARBA" id="ARBA00060643"/>
    </source>
</evidence>
<evidence type="ECO:0000256" key="7">
    <source>
        <dbReference type="ARBA" id="ARBA00050464"/>
    </source>
</evidence>
<evidence type="ECO:0000256" key="2">
    <source>
        <dbReference type="ARBA" id="ARBA00022605"/>
    </source>
</evidence>
<dbReference type="AlphaFoldDB" id="A0A0Q0F9V2"/>
<comment type="cofactor">
    <cofactor evidence="1 12 13 14">
        <name>pyridoxal 5'-phosphate</name>
        <dbReference type="ChEBI" id="CHEBI:597326"/>
    </cofactor>
</comment>
<feature type="binding site" evidence="12">
    <location>
        <position position="370"/>
    </location>
    <ligand>
        <name>substrate</name>
    </ligand>
</feature>
<dbReference type="Gene3D" id="2.40.37.10">
    <property type="entry name" value="Lyase, Ornithine Decarboxylase, Chain A, domain 1"/>
    <property type="match status" value="1"/>
</dbReference>
<evidence type="ECO:0000256" key="1">
    <source>
        <dbReference type="ARBA" id="ARBA00001933"/>
    </source>
</evidence>
<dbReference type="PANTHER" id="PTHR43727">
    <property type="entry name" value="DIAMINOPIMELATE DECARBOXYLASE"/>
    <property type="match status" value="1"/>
</dbReference>
<feature type="binding site" evidence="12">
    <location>
        <position position="316"/>
    </location>
    <ligand>
        <name>substrate</name>
    </ligand>
</feature>
<evidence type="ECO:0000256" key="3">
    <source>
        <dbReference type="ARBA" id="ARBA00022793"/>
    </source>
</evidence>
<dbReference type="PRINTS" id="PR01179">
    <property type="entry name" value="ODADCRBXLASE"/>
</dbReference>
<comment type="similarity">
    <text evidence="9 12">Belongs to the Orn/Lys/Arg decarboxylase class-II family. LysA subfamily.</text>
</comment>
<feature type="binding site" evidence="12">
    <location>
        <position position="343"/>
    </location>
    <ligand>
        <name>substrate</name>
    </ligand>
</feature>
<evidence type="ECO:0000256" key="9">
    <source>
        <dbReference type="ARBA" id="ARBA00060983"/>
    </source>
</evidence>
<dbReference type="RefSeq" id="WP_044420138.1">
    <property type="nucleotide sequence ID" value="NZ_JYHK01000005.1"/>
</dbReference>
<evidence type="ECO:0000256" key="14">
    <source>
        <dbReference type="RuleBase" id="RU003738"/>
    </source>
</evidence>
<gene>
    <name evidence="12" type="primary">lysA</name>
    <name evidence="17" type="ORF">ALO40_02203</name>
</gene>
<dbReference type="InterPro" id="IPR022657">
    <property type="entry name" value="De-COase2_CS"/>
</dbReference>
<feature type="domain" description="Orn/DAP/Arg decarboxylase 2 C-terminal" evidence="15">
    <location>
        <begin position="30"/>
        <end position="368"/>
    </location>
</feature>
<dbReference type="GO" id="GO:0009089">
    <property type="term" value="P:lysine biosynthetic process via diaminopimelate"/>
    <property type="evidence" value="ECO:0007669"/>
    <property type="project" value="UniProtKB-UniRule"/>
</dbReference>
<comment type="subunit">
    <text evidence="12">Homodimer.</text>
</comment>
<accession>A0A0Q0F9V2</accession>
<dbReference type="EC" id="4.1.1.20" evidence="10 12"/>
<evidence type="ECO:0000256" key="10">
    <source>
        <dbReference type="ARBA" id="ARBA00066427"/>
    </source>
</evidence>
<keyword evidence="5 12" id="KW-0457">Lysine biosynthesis</keyword>
<evidence type="ECO:0000313" key="17">
    <source>
        <dbReference type="EMBL" id="KPZ19800.1"/>
    </source>
</evidence>
<evidence type="ECO:0000256" key="12">
    <source>
        <dbReference type="HAMAP-Rule" id="MF_02120"/>
    </source>
</evidence>
<dbReference type="SUPFAM" id="SSF50621">
    <property type="entry name" value="Alanine racemase C-terminal domain-like"/>
    <property type="match status" value="1"/>
</dbReference>
<dbReference type="CDD" id="cd06828">
    <property type="entry name" value="PLPDE_III_DapDC"/>
    <property type="match status" value="1"/>
</dbReference>
<dbReference type="InterPro" id="IPR000183">
    <property type="entry name" value="Orn/DAP/Arg_de-COase"/>
</dbReference>
<dbReference type="GO" id="GO:0008836">
    <property type="term" value="F:diaminopimelate decarboxylase activity"/>
    <property type="evidence" value="ECO:0007669"/>
    <property type="project" value="UniProtKB-UniRule"/>
</dbReference>
<dbReference type="Pfam" id="PF02784">
    <property type="entry name" value="Orn_Arg_deC_N"/>
    <property type="match status" value="1"/>
</dbReference>
<keyword evidence="6 12" id="KW-0456">Lyase</keyword>
<dbReference type="NCBIfam" id="TIGR01048">
    <property type="entry name" value="lysA"/>
    <property type="match status" value="1"/>
</dbReference>
<dbReference type="HAMAP" id="MF_02120">
    <property type="entry name" value="LysA"/>
    <property type="match status" value="1"/>
</dbReference>
<dbReference type="UniPathway" id="UPA00034">
    <property type="reaction ID" value="UER00027"/>
</dbReference>
<keyword evidence="2 12" id="KW-0028">Amino-acid biosynthesis</keyword>
<proteinExistence type="inferred from homology"/>
<dbReference type="Gene3D" id="3.20.20.10">
    <property type="entry name" value="Alanine racemase"/>
    <property type="match status" value="1"/>
</dbReference>
<feature type="domain" description="Orn/DAP/Arg decarboxylase 2 N-terminal" evidence="16">
    <location>
        <begin position="35"/>
        <end position="280"/>
    </location>
</feature>
<evidence type="ECO:0000259" key="16">
    <source>
        <dbReference type="Pfam" id="PF02784"/>
    </source>
</evidence>
<dbReference type="FunFam" id="3.20.20.10:FF:000003">
    <property type="entry name" value="Diaminopimelate decarboxylase"/>
    <property type="match status" value="1"/>
</dbReference>
<keyword evidence="4 12" id="KW-0663">Pyridoxal phosphate</keyword>
<evidence type="ECO:0000256" key="4">
    <source>
        <dbReference type="ARBA" id="ARBA00022898"/>
    </source>
</evidence>
<dbReference type="InterPro" id="IPR029066">
    <property type="entry name" value="PLP-binding_barrel"/>
</dbReference>
<dbReference type="PROSITE" id="PS00879">
    <property type="entry name" value="ODR_DC_2_2"/>
    <property type="match status" value="1"/>
</dbReference>
<evidence type="ECO:0000256" key="5">
    <source>
        <dbReference type="ARBA" id="ARBA00023154"/>
    </source>
</evidence>
<evidence type="ECO:0000256" key="13">
    <source>
        <dbReference type="PIRSR" id="PIRSR600183-50"/>
    </source>
</evidence>
<reference evidence="17 18" key="1">
    <citation type="submission" date="2015-09" db="EMBL/GenBank/DDBJ databases">
        <title>Genome announcement of multiple Pseudomonas syringae strains.</title>
        <authorList>
            <person name="Thakur S."/>
            <person name="Wang P.W."/>
            <person name="Gong Y."/>
            <person name="Weir B.S."/>
            <person name="Guttman D.S."/>
        </authorList>
    </citation>
    <scope>NUCLEOTIDE SEQUENCE [LARGE SCALE GENOMIC DNA]</scope>
    <source>
        <strain evidence="17 18">ICMP3963</strain>
    </source>
</reference>
<name>A0A0Q0F9V2_9PSED</name>
<feature type="binding site" evidence="12">
    <location>
        <position position="276"/>
    </location>
    <ligand>
        <name>substrate</name>
    </ligand>
</feature>
<feature type="binding site" evidence="12">
    <location>
        <begin position="273"/>
        <end position="276"/>
    </location>
    <ligand>
        <name>pyridoxal 5'-phosphate</name>
        <dbReference type="ChEBI" id="CHEBI:597326"/>
    </ligand>
</feature>
<comment type="function">
    <text evidence="12">Specifically catalyzes the decarboxylation of meso-diaminopimelate (meso-DAP) to L-lysine.</text>
</comment>
<comment type="catalytic activity">
    <reaction evidence="7 12 14">
        <text>meso-2,6-diaminopimelate + H(+) = L-lysine + CO2</text>
        <dbReference type="Rhea" id="RHEA:15101"/>
        <dbReference type="ChEBI" id="CHEBI:15378"/>
        <dbReference type="ChEBI" id="CHEBI:16526"/>
        <dbReference type="ChEBI" id="CHEBI:32551"/>
        <dbReference type="ChEBI" id="CHEBI:57791"/>
        <dbReference type="EC" id="4.1.1.20"/>
    </reaction>
</comment>
<dbReference type="FunFam" id="2.40.37.10:FF:000003">
    <property type="entry name" value="Diaminopimelate decarboxylase"/>
    <property type="match status" value="1"/>
</dbReference>
<dbReference type="InterPro" id="IPR022644">
    <property type="entry name" value="De-COase2_N"/>
</dbReference>
<dbReference type="PRINTS" id="PR01181">
    <property type="entry name" value="DAPDCRBXLASE"/>
</dbReference>
<dbReference type="EMBL" id="LJRR01000122">
    <property type="protein sequence ID" value="KPZ19800.1"/>
    <property type="molecule type" value="Genomic_DNA"/>
</dbReference>
<dbReference type="InterPro" id="IPR022653">
    <property type="entry name" value="De-COase2_pyr-phos_BS"/>
</dbReference>
<protein>
    <recommendedName>
        <fullName evidence="11 12">Diaminopimelate decarboxylase</fullName>
        <shortName evidence="12">DAP decarboxylase</shortName>
        <shortName evidence="12">DAPDC</shortName>
        <ecNumber evidence="10 12">4.1.1.20</ecNumber>
    </recommendedName>
</protein>
<dbReference type="InterPro" id="IPR002986">
    <property type="entry name" value="DAP_deCOOHase_LysA"/>
</dbReference>
<dbReference type="Pfam" id="PF00278">
    <property type="entry name" value="Orn_DAP_Arg_deC"/>
    <property type="match status" value="1"/>
</dbReference>
<evidence type="ECO:0000313" key="18">
    <source>
        <dbReference type="Proteomes" id="UP000050317"/>
    </source>
</evidence>
<dbReference type="PANTHER" id="PTHR43727:SF2">
    <property type="entry name" value="GROUP IV DECARBOXYLASE"/>
    <property type="match status" value="1"/>
</dbReference>
<sequence>MDAFNYRDGELFAEGVALSAIAERFGTPTYVYSRAHIEAQYRAFADALSGMPHMVCFAVKANSNLGVLNVLARLGAGFDIVSRGELERVLAAGGKAERIVFSGVGKTREDMRRALEVGVHCFNVESTDELERLQEVAAELNVRAPISLRVNPDVDAGTHPYISTGLKENKFGIAIAAAEDVYIRASQLPNLEVIGVDCHIGSQLTTLEPFIDALDRLLDLVDRLGDCGIHLHHIDLGGGLGVRYRDEEPPLAGDYIKAVRERLAGRDLGLLFEPGRFIVANAGVLLTQVEYLKHTEHKDFAIVDAAMNDLIRPALYQAWMDVTAVRPRDSEPRAYDIVGPICETGDFLAKGRELALAEGDLLAVHSAGAYGFVMSSNYNTRGRAAEVLVDGTQALEVRRRETVAELFAGESLLPE</sequence>
<dbReference type="PATRIC" id="fig|251703.9.peg.3088"/>
<dbReference type="InterPro" id="IPR009006">
    <property type="entry name" value="Ala_racemase/Decarboxylase_C"/>
</dbReference>
<feature type="binding site" evidence="12">
    <location>
        <position position="239"/>
    </location>
    <ligand>
        <name>pyridoxal 5'-phosphate</name>
        <dbReference type="ChEBI" id="CHEBI:597326"/>
    </ligand>
</feature>
<dbReference type="InterPro" id="IPR022643">
    <property type="entry name" value="De-COase2_C"/>
</dbReference>
<feature type="active site" description="Proton donor" evidence="13">
    <location>
        <position position="342"/>
    </location>
</feature>
<dbReference type="GO" id="GO:0030170">
    <property type="term" value="F:pyridoxal phosphate binding"/>
    <property type="evidence" value="ECO:0007669"/>
    <property type="project" value="UniProtKB-UniRule"/>
</dbReference>
<keyword evidence="3 12" id="KW-0210">Decarboxylase</keyword>
<dbReference type="PROSITE" id="PS00878">
    <property type="entry name" value="ODR_DC_2_1"/>
    <property type="match status" value="1"/>
</dbReference>
<feature type="binding site" evidence="12">
    <location>
        <position position="312"/>
    </location>
    <ligand>
        <name>substrate</name>
    </ligand>
</feature>
<evidence type="ECO:0000259" key="15">
    <source>
        <dbReference type="Pfam" id="PF00278"/>
    </source>
</evidence>